<dbReference type="STRING" id="340021.TM5383_02435"/>
<dbReference type="GO" id="GO:0010181">
    <property type="term" value="F:FMN binding"/>
    <property type="evidence" value="ECO:0007669"/>
    <property type="project" value="TreeGrafter"/>
</dbReference>
<dbReference type="InterPro" id="IPR029039">
    <property type="entry name" value="Flavoprotein-like_sf"/>
</dbReference>
<dbReference type="AlphaFoldDB" id="A0A0P1GRN1"/>
<dbReference type="Pfam" id="PF03358">
    <property type="entry name" value="FMN_red"/>
    <property type="match status" value="1"/>
</dbReference>
<dbReference type="GO" id="GO:0005829">
    <property type="term" value="C:cytosol"/>
    <property type="evidence" value="ECO:0007669"/>
    <property type="project" value="TreeGrafter"/>
</dbReference>
<reference evidence="2 3" key="1">
    <citation type="submission" date="2015-09" db="EMBL/GenBank/DDBJ databases">
        <authorList>
            <consortium name="Swine Surveillance"/>
        </authorList>
    </citation>
    <scope>NUCLEOTIDE SEQUENCE [LARGE SCALE GENOMIC DNA]</scope>
    <source>
        <strain evidence="2 3">CECT 8383</strain>
    </source>
</reference>
<dbReference type="EC" id="1.7.-.-" evidence="2"/>
<accession>A0A0P1GRN1</accession>
<dbReference type="GO" id="GO:0016491">
    <property type="term" value="F:oxidoreductase activity"/>
    <property type="evidence" value="ECO:0007669"/>
    <property type="project" value="UniProtKB-KW"/>
</dbReference>
<evidence type="ECO:0000259" key="1">
    <source>
        <dbReference type="Pfam" id="PF03358"/>
    </source>
</evidence>
<proteinExistence type="predicted"/>
<dbReference type="InterPro" id="IPR005025">
    <property type="entry name" value="FMN_Rdtase-like_dom"/>
</dbReference>
<name>A0A0P1GRN1_9RHOB</name>
<dbReference type="PANTHER" id="PTHR30543:SF21">
    <property type="entry name" value="NAD(P)H-DEPENDENT FMN REDUCTASE LOT6"/>
    <property type="match status" value="1"/>
</dbReference>
<dbReference type="OrthoDB" id="9812295at2"/>
<feature type="domain" description="NADPH-dependent FMN reductase-like" evidence="1">
    <location>
        <begin position="1"/>
        <end position="143"/>
    </location>
</feature>
<dbReference type="InterPro" id="IPR050712">
    <property type="entry name" value="NAD(P)H-dep_reductase"/>
</dbReference>
<dbReference type="RefSeq" id="WP_058319278.1">
    <property type="nucleotide sequence ID" value="NZ_CYSF01000012.1"/>
</dbReference>
<evidence type="ECO:0000313" key="3">
    <source>
        <dbReference type="Proteomes" id="UP000051681"/>
    </source>
</evidence>
<organism evidence="2 3">
    <name type="scientific">Thalassovita mediterranea</name>
    <dbReference type="NCBI Taxonomy" id="340021"/>
    <lineage>
        <taxon>Bacteria</taxon>
        <taxon>Pseudomonadati</taxon>
        <taxon>Pseudomonadota</taxon>
        <taxon>Alphaproteobacteria</taxon>
        <taxon>Rhodobacterales</taxon>
        <taxon>Roseobacteraceae</taxon>
        <taxon>Thalassovita</taxon>
    </lineage>
</organism>
<keyword evidence="3" id="KW-1185">Reference proteome</keyword>
<dbReference type="PANTHER" id="PTHR30543">
    <property type="entry name" value="CHROMATE REDUCTASE"/>
    <property type="match status" value="1"/>
</dbReference>
<dbReference type="Gene3D" id="3.40.50.360">
    <property type="match status" value="1"/>
</dbReference>
<evidence type="ECO:0000313" key="2">
    <source>
        <dbReference type="EMBL" id="CUH85207.1"/>
    </source>
</evidence>
<keyword evidence="2" id="KW-0560">Oxidoreductase</keyword>
<sequence length="176" mass="18474">MTVLTISGALRRDSENRKLVAEAAVIYGGDVVEADLNLPLYDGDLEAAEGLPQSVVTLADQILAAEAVLISTPEYNKAPPGVLKNALDWLSRDSRGVLAGKPVAVMSAAAGRTGGETAMFVLRHFLAPLRANVVAGPAVNVAASYNEFDENGKLTNDRYRAGLEELVALLKATAQG</sequence>
<dbReference type="EMBL" id="CYSF01000012">
    <property type="protein sequence ID" value="CUH85207.1"/>
    <property type="molecule type" value="Genomic_DNA"/>
</dbReference>
<protein>
    <submittedName>
        <fullName evidence="2">FMN-dependent NADPH-azoreductase</fullName>
        <ecNumber evidence="2">1.7.-.-</ecNumber>
    </submittedName>
</protein>
<dbReference type="SUPFAM" id="SSF52218">
    <property type="entry name" value="Flavoproteins"/>
    <property type="match status" value="1"/>
</dbReference>
<dbReference type="Proteomes" id="UP000051681">
    <property type="component" value="Unassembled WGS sequence"/>
</dbReference>
<gene>
    <name evidence="2" type="primary">azr</name>
    <name evidence="2" type="ORF">TM5383_02435</name>
</gene>